<gene>
    <name evidence="1" type="ORF">G6N74_01440</name>
</gene>
<protein>
    <submittedName>
        <fullName evidence="1">DUF1697 domain-containing protein</fullName>
    </submittedName>
</protein>
<keyword evidence="2" id="KW-1185">Reference proteome</keyword>
<proteinExistence type="predicted"/>
<dbReference type="InterPro" id="IPR012545">
    <property type="entry name" value="DUF1697"/>
</dbReference>
<dbReference type="Gene3D" id="3.30.70.1280">
    <property type="entry name" value="SP0830-like domains"/>
    <property type="match status" value="1"/>
</dbReference>
<evidence type="ECO:0000313" key="2">
    <source>
        <dbReference type="Proteomes" id="UP000481252"/>
    </source>
</evidence>
<dbReference type="PANTHER" id="PTHR36439">
    <property type="entry name" value="BLL4334 PROTEIN"/>
    <property type="match status" value="1"/>
</dbReference>
<dbReference type="Pfam" id="PF08002">
    <property type="entry name" value="DUF1697"/>
    <property type="match status" value="1"/>
</dbReference>
<accession>A0A7C9R4E9</accession>
<organism evidence="1 2">
    <name type="scientific">Mesorhizobium zhangyense</name>
    <dbReference type="NCBI Taxonomy" id="1776730"/>
    <lineage>
        <taxon>Bacteria</taxon>
        <taxon>Pseudomonadati</taxon>
        <taxon>Pseudomonadota</taxon>
        <taxon>Alphaproteobacteria</taxon>
        <taxon>Hyphomicrobiales</taxon>
        <taxon>Phyllobacteriaceae</taxon>
        <taxon>Mesorhizobium</taxon>
    </lineage>
</organism>
<comment type="caution">
    <text evidence="1">The sequence shown here is derived from an EMBL/GenBank/DDBJ whole genome shotgun (WGS) entry which is preliminary data.</text>
</comment>
<dbReference type="EMBL" id="JAAKZG010000001">
    <property type="protein sequence ID" value="NGN39719.1"/>
    <property type="molecule type" value="Genomic_DNA"/>
</dbReference>
<evidence type="ECO:0000313" key="1">
    <source>
        <dbReference type="EMBL" id="NGN39719.1"/>
    </source>
</evidence>
<dbReference type="PIRSF" id="PIRSF008502">
    <property type="entry name" value="UCP008502"/>
    <property type="match status" value="1"/>
</dbReference>
<dbReference type="AlphaFoldDB" id="A0A7C9R4E9"/>
<dbReference type="SUPFAM" id="SSF160379">
    <property type="entry name" value="SP0830-like"/>
    <property type="match status" value="1"/>
</dbReference>
<name>A0A7C9R4E9_9HYPH</name>
<sequence>MSAETVYIVLFRGVGGATQLPTKPLREALTKAGFSNVATYINSGNAVVSSERKEAEVAADIAAIVKQDFGFEKDIMLVSLAGWSKLIRDNPFPEAVDVPTSLHAFVLDKAPAKEDVEALAARGAAHERVAVVGKVLYFHAPDGFGRSKLPPVVDRVLKAVSTARNWNSVLALYKLAADAAGKK</sequence>
<dbReference type="Proteomes" id="UP000481252">
    <property type="component" value="Unassembled WGS sequence"/>
</dbReference>
<reference evidence="1 2" key="1">
    <citation type="submission" date="2020-02" db="EMBL/GenBank/DDBJ databases">
        <title>Genome sequence of the type strain CGMCC 1.15528 of Mesorhizobium zhangyense.</title>
        <authorList>
            <person name="Gao J."/>
            <person name="Sun J."/>
        </authorList>
    </citation>
    <scope>NUCLEOTIDE SEQUENCE [LARGE SCALE GENOMIC DNA]</scope>
    <source>
        <strain evidence="1 2">CGMCC 1.15528</strain>
    </source>
</reference>
<dbReference type="PANTHER" id="PTHR36439:SF1">
    <property type="entry name" value="DUF1697 DOMAIN-CONTAINING PROTEIN"/>
    <property type="match status" value="1"/>
</dbReference>
<dbReference type="RefSeq" id="WP_165113494.1">
    <property type="nucleotide sequence ID" value="NZ_JAAKZG010000001.1"/>
</dbReference>